<dbReference type="GO" id="GO:0030976">
    <property type="term" value="F:thiamine pyrophosphate binding"/>
    <property type="evidence" value="ECO:0007669"/>
    <property type="project" value="InterPro"/>
</dbReference>
<evidence type="ECO:0000313" key="5">
    <source>
        <dbReference type="Proteomes" id="UP000094570"/>
    </source>
</evidence>
<dbReference type="InterPro" id="IPR011766">
    <property type="entry name" value="TPP_enzyme_TPP-bd"/>
</dbReference>
<evidence type="ECO:0000256" key="2">
    <source>
        <dbReference type="SAM" id="MobiDB-lite"/>
    </source>
</evidence>
<dbReference type="RefSeq" id="WP_069293108.1">
    <property type="nucleotide sequence ID" value="NZ_CP140110.1"/>
</dbReference>
<name>A0A1E3G2M7_9BACT</name>
<feature type="region of interest" description="Disordered" evidence="2">
    <location>
        <begin position="151"/>
        <end position="171"/>
    </location>
</feature>
<dbReference type="Pfam" id="PF02775">
    <property type="entry name" value="TPP_enzyme_C"/>
    <property type="match status" value="1"/>
</dbReference>
<evidence type="ECO:0000313" key="4">
    <source>
        <dbReference type="EMBL" id="ODN30422.1"/>
    </source>
</evidence>
<evidence type="ECO:0000256" key="1">
    <source>
        <dbReference type="ARBA" id="ARBA00023002"/>
    </source>
</evidence>
<organism evidence="4 5">
    <name type="scientific">Fervidobacterium thailandense</name>
    <dbReference type="NCBI Taxonomy" id="1008305"/>
    <lineage>
        <taxon>Bacteria</taxon>
        <taxon>Thermotogati</taxon>
        <taxon>Thermotogota</taxon>
        <taxon>Thermotogae</taxon>
        <taxon>Thermotogales</taxon>
        <taxon>Fervidobacteriaceae</taxon>
        <taxon>Fervidobacterium</taxon>
    </lineage>
</organism>
<dbReference type="CDD" id="cd03376">
    <property type="entry name" value="TPP_PFOR_porB_like"/>
    <property type="match status" value="1"/>
</dbReference>
<dbReference type="Gene3D" id="3.40.50.970">
    <property type="match status" value="2"/>
</dbReference>
<accession>A0A1E3G2M7</accession>
<reference evidence="5" key="1">
    <citation type="submission" date="2016-04" db="EMBL/GenBank/DDBJ databases">
        <title>The genome sequence project of a novel Fervidobacterium isolate from a hot spring in Thailand.</title>
        <authorList>
            <person name="Gonzalez J.M."/>
            <person name="Cuecas A."/>
            <person name="Kanoksilapatham W."/>
        </authorList>
    </citation>
    <scope>NUCLEOTIDE SEQUENCE [LARGE SCALE GENOMIC DNA]</scope>
    <source>
        <strain evidence="5">FC2004</strain>
    </source>
</reference>
<dbReference type="PANTHER" id="PTHR42897">
    <property type="entry name" value="PYRUVATE SYNTHASE SUBUNIT PORB"/>
    <property type="match status" value="1"/>
</dbReference>
<dbReference type="EMBL" id="LWAF01000006">
    <property type="protein sequence ID" value="ODN30422.1"/>
    <property type="molecule type" value="Genomic_DNA"/>
</dbReference>
<dbReference type="SUPFAM" id="SSF52518">
    <property type="entry name" value="Thiamin diphosphate-binding fold (THDP-binding)"/>
    <property type="match status" value="1"/>
</dbReference>
<evidence type="ECO:0000259" key="3">
    <source>
        <dbReference type="Pfam" id="PF02775"/>
    </source>
</evidence>
<feature type="domain" description="Thiamine pyrophosphate enzyme TPP-binding" evidence="3">
    <location>
        <begin position="55"/>
        <end position="223"/>
    </location>
</feature>
<sequence>MPLNAIELAKLFHDKNPGITPGHRMCPGCAAPVVVKFALMTAIAKGYHPVVGLATGCLEVSTTIYPYTAWNVPYIHNAFENVAATISGVETAFRAAKKRGEIPPDKKLAFFAFAGDGGTYDIGLQSLSGAVERGHKFIYIVYDNEGYMNTGNQRSGATPPGSDTTTAPVGKRIPGKLQLKKNIVEIMAAHENVYVATVAISEPIDFMRKIEKALEFDGPAFIAAHSACVRFWRVNDDKAVESSKLAIETLYWPLYEVERGVYRVTKKVTNPRPVEEYIRAQGRFRPLLARPDAKEIIEELQQYVTSRYERLLALEEITKDKPLRGPWAKEDIQTDEHAM</sequence>
<protein>
    <submittedName>
        <fullName evidence="4">Pyruvate ferredoxin oxidoreductase</fullName>
    </submittedName>
</protein>
<gene>
    <name evidence="4" type="ORF">A4H02_05145</name>
</gene>
<dbReference type="InterPro" id="IPR029061">
    <property type="entry name" value="THDP-binding"/>
</dbReference>
<feature type="compositionally biased region" description="Polar residues" evidence="2">
    <location>
        <begin position="151"/>
        <end position="167"/>
    </location>
</feature>
<proteinExistence type="predicted"/>
<dbReference type="OrthoDB" id="9794954at2"/>
<dbReference type="GO" id="GO:0016491">
    <property type="term" value="F:oxidoreductase activity"/>
    <property type="evidence" value="ECO:0007669"/>
    <property type="project" value="UniProtKB-KW"/>
</dbReference>
<keyword evidence="4" id="KW-0670">Pyruvate</keyword>
<keyword evidence="1" id="KW-0560">Oxidoreductase</keyword>
<keyword evidence="5" id="KW-1185">Reference proteome</keyword>
<dbReference type="PANTHER" id="PTHR42897:SF2">
    <property type="entry name" value="PYRUVATE SYNTHASE SUBUNIT PORB"/>
    <property type="match status" value="1"/>
</dbReference>
<dbReference type="AlphaFoldDB" id="A0A1E3G2M7"/>
<comment type="caution">
    <text evidence="4">The sequence shown here is derived from an EMBL/GenBank/DDBJ whole genome shotgun (WGS) entry which is preliminary data.</text>
</comment>
<dbReference type="InterPro" id="IPR051479">
    <property type="entry name" value="PorB-like"/>
</dbReference>
<dbReference type="STRING" id="1008305.A4H02_05145"/>
<dbReference type="Proteomes" id="UP000094570">
    <property type="component" value="Unassembled WGS sequence"/>
</dbReference>